<evidence type="ECO:0000259" key="1">
    <source>
        <dbReference type="Pfam" id="PF08596"/>
    </source>
</evidence>
<dbReference type="STRING" id="945553.A0A0D2LKU0"/>
<proteinExistence type="predicted"/>
<accession>A0A0D2LKU0</accession>
<dbReference type="Pfam" id="PF08596">
    <property type="entry name" value="Lgl_C"/>
    <property type="match status" value="1"/>
</dbReference>
<evidence type="ECO:0000313" key="3">
    <source>
        <dbReference type="Proteomes" id="UP000054270"/>
    </source>
</evidence>
<dbReference type="OrthoDB" id="3053055at2759"/>
<keyword evidence="3" id="KW-1185">Reference proteome</keyword>
<dbReference type="AlphaFoldDB" id="A0A0D2LKU0"/>
<gene>
    <name evidence="2" type="ORF">HYPSUDRAFT_699866</name>
</gene>
<evidence type="ECO:0000313" key="2">
    <source>
        <dbReference type="EMBL" id="KJA28407.1"/>
    </source>
</evidence>
<dbReference type="Proteomes" id="UP000054270">
    <property type="component" value="Unassembled WGS sequence"/>
</dbReference>
<name>A0A0D2LKU0_HYPSF</name>
<organism evidence="2 3">
    <name type="scientific">Hypholoma sublateritium (strain FD-334 SS-4)</name>
    <dbReference type="NCBI Taxonomy" id="945553"/>
    <lineage>
        <taxon>Eukaryota</taxon>
        <taxon>Fungi</taxon>
        <taxon>Dikarya</taxon>
        <taxon>Basidiomycota</taxon>
        <taxon>Agaricomycotina</taxon>
        <taxon>Agaricomycetes</taxon>
        <taxon>Agaricomycetidae</taxon>
        <taxon>Agaricales</taxon>
        <taxon>Agaricineae</taxon>
        <taxon>Strophariaceae</taxon>
        <taxon>Hypholoma</taxon>
    </lineage>
</organism>
<protein>
    <recommendedName>
        <fullName evidence="1">Lethal giant larvae (Lgl)-like C-terminal domain-containing protein</fullName>
    </recommendedName>
</protein>
<reference evidence="3" key="1">
    <citation type="submission" date="2014-04" db="EMBL/GenBank/DDBJ databases">
        <title>Evolutionary Origins and Diversification of the Mycorrhizal Mutualists.</title>
        <authorList>
            <consortium name="DOE Joint Genome Institute"/>
            <consortium name="Mycorrhizal Genomics Consortium"/>
            <person name="Kohler A."/>
            <person name="Kuo A."/>
            <person name="Nagy L.G."/>
            <person name="Floudas D."/>
            <person name="Copeland A."/>
            <person name="Barry K.W."/>
            <person name="Cichocki N."/>
            <person name="Veneault-Fourrey C."/>
            <person name="LaButti K."/>
            <person name="Lindquist E.A."/>
            <person name="Lipzen A."/>
            <person name="Lundell T."/>
            <person name="Morin E."/>
            <person name="Murat C."/>
            <person name="Riley R."/>
            <person name="Ohm R."/>
            <person name="Sun H."/>
            <person name="Tunlid A."/>
            <person name="Henrissat B."/>
            <person name="Grigoriev I.V."/>
            <person name="Hibbett D.S."/>
            <person name="Martin F."/>
        </authorList>
    </citation>
    <scope>NUCLEOTIDE SEQUENCE [LARGE SCALE GENOMIC DNA]</scope>
    <source>
        <strain evidence="3">FD-334 SS-4</strain>
    </source>
</reference>
<dbReference type="InterPro" id="IPR013905">
    <property type="entry name" value="Lgl_C_dom"/>
</dbReference>
<dbReference type="EMBL" id="KN817521">
    <property type="protein sequence ID" value="KJA28407.1"/>
    <property type="molecule type" value="Genomic_DNA"/>
</dbReference>
<sequence>MRLAATFSAETNHGQSQCFLVTVGSKGARSNIAITGDRIGKVEWSHKVGNVLTAQVVEHMRSHALVVQTDKFDGLVYSLPSLEYICTLKLPPSSIPLTIEPDGDFVAFALDTSAQIMKSLTYGSLFGIRRQYVPPAIDFAVSRGIVPTQPQPVSLGPASLLGSWFSYNQMLSGNAIDELLGGPDRPIPERTKFDKGSGPVQQGAVGGSTAAGFAANAAAVQSNIYNRLTSAMGERGQLLGDLEERFNSLEEGSRNMVAQAKRLAAQQTAKSWFGF</sequence>
<feature type="domain" description="Lethal giant larvae (Lgl)-like C-terminal" evidence="1">
    <location>
        <begin position="15"/>
        <end position="187"/>
    </location>
</feature>
<dbReference type="OMA" id="MWANAPL"/>
<dbReference type="CDD" id="cd15873">
    <property type="entry name" value="R-SNARE_STXBP5_6"/>
    <property type="match status" value="1"/>
</dbReference>